<dbReference type="InterPro" id="IPR050747">
    <property type="entry name" value="Mitochondrial_chaperone_BCS1"/>
</dbReference>
<dbReference type="STRING" id="905079.L1J2A0"/>
<name>L1J2A0_GUITC</name>
<accession>L1J2A0</accession>
<dbReference type="eggNOG" id="KOG0743">
    <property type="taxonomic scope" value="Eukaryota"/>
</dbReference>
<dbReference type="Gene3D" id="3.40.50.300">
    <property type="entry name" value="P-loop containing nucleotide triphosphate hydrolases"/>
    <property type="match status" value="1"/>
</dbReference>
<dbReference type="OrthoDB" id="10251412at2759"/>
<organism evidence="4">
    <name type="scientific">Guillardia theta (strain CCMP2712)</name>
    <name type="common">Cryptophyte</name>
    <dbReference type="NCBI Taxonomy" id="905079"/>
    <lineage>
        <taxon>Eukaryota</taxon>
        <taxon>Cryptophyceae</taxon>
        <taxon>Pyrenomonadales</taxon>
        <taxon>Geminigeraceae</taxon>
        <taxon>Guillardia</taxon>
    </lineage>
</organism>
<comment type="subcellular location">
    <subcellularLocation>
        <location evidence="1">Plastid</location>
        <location evidence="1">Chloroplast</location>
    </subcellularLocation>
</comment>
<evidence type="ECO:0000256" key="2">
    <source>
        <dbReference type="SAM" id="SignalP"/>
    </source>
</evidence>
<dbReference type="OMA" id="ANTCLEN"/>
<dbReference type="RefSeq" id="XP_005829200.1">
    <property type="nucleotide sequence ID" value="XM_005829143.1"/>
</dbReference>
<dbReference type="EnsemblProtists" id="EKX42220">
    <property type="protein sequence ID" value="EKX42220"/>
    <property type="gene ID" value="GUITHDRAFT_111783"/>
</dbReference>
<dbReference type="GO" id="GO:0016887">
    <property type="term" value="F:ATP hydrolysis activity"/>
    <property type="evidence" value="ECO:0007669"/>
    <property type="project" value="InterPro"/>
</dbReference>
<dbReference type="InterPro" id="IPR003959">
    <property type="entry name" value="ATPase_AAA_core"/>
</dbReference>
<dbReference type="SUPFAM" id="SSF52540">
    <property type="entry name" value="P-loop containing nucleoside triphosphate hydrolases"/>
    <property type="match status" value="1"/>
</dbReference>
<keyword evidence="2" id="KW-0732">Signal</keyword>
<feature type="domain" description="ATPase AAA-type core" evidence="3">
    <location>
        <begin position="300"/>
        <end position="388"/>
    </location>
</feature>
<feature type="signal peptide" evidence="2">
    <location>
        <begin position="1"/>
        <end position="18"/>
    </location>
</feature>
<dbReference type="PANTHER" id="PTHR23070">
    <property type="entry name" value="BCS1 AAA-TYPE ATPASE"/>
    <property type="match status" value="1"/>
</dbReference>
<dbReference type="InterPro" id="IPR027417">
    <property type="entry name" value="P-loop_NTPase"/>
</dbReference>
<feature type="chain" id="PRO_5008770763" description="ATPase AAA-type core domain-containing protein" evidence="2">
    <location>
        <begin position="19"/>
        <end position="513"/>
    </location>
</feature>
<evidence type="ECO:0000259" key="3">
    <source>
        <dbReference type="Pfam" id="PF00004"/>
    </source>
</evidence>
<dbReference type="AlphaFoldDB" id="L1J2A0"/>
<proteinExistence type="predicted"/>
<reference evidence="6" key="2">
    <citation type="submission" date="2012-11" db="EMBL/GenBank/DDBJ databases">
        <authorList>
            <person name="Kuo A."/>
            <person name="Curtis B.A."/>
            <person name="Tanifuji G."/>
            <person name="Burki F."/>
            <person name="Gruber A."/>
            <person name="Irimia M."/>
            <person name="Maruyama S."/>
            <person name="Arias M.C."/>
            <person name="Ball S.G."/>
            <person name="Gile G.H."/>
            <person name="Hirakawa Y."/>
            <person name="Hopkins J.F."/>
            <person name="Rensing S.A."/>
            <person name="Schmutz J."/>
            <person name="Symeonidi A."/>
            <person name="Elias M."/>
            <person name="Eveleigh R.J."/>
            <person name="Herman E.K."/>
            <person name="Klute M.J."/>
            <person name="Nakayama T."/>
            <person name="Obornik M."/>
            <person name="Reyes-Prieto A."/>
            <person name="Armbrust E.V."/>
            <person name="Aves S.J."/>
            <person name="Beiko R.G."/>
            <person name="Coutinho P."/>
            <person name="Dacks J.B."/>
            <person name="Durnford D.G."/>
            <person name="Fast N.M."/>
            <person name="Green B.R."/>
            <person name="Grisdale C."/>
            <person name="Hempe F."/>
            <person name="Henrissat B."/>
            <person name="Hoppner M.P."/>
            <person name="Ishida K.-I."/>
            <person name="Kim E."/>
            <person name="Koreny L."/>
            <person name="Kroth P.G."/>
            <person name="Liu Y."/>
            <person name="Malik S.-B."/>
            <person name="Maier U.G."/>
            <person name="McRose D."/>
            <person name="Mock T."/>
            <person name="Neilson J.A."/>
            <person name="Onodera N.T."/>
            <person name="Poole A.M."/>
            <person name="Pritham E.J."/>
            <person name="Richards T.A."/>
            <person name="Rocap G."/>
            <person name="Roy S.W."/>
            <person name="Sarai C."/>
            <person name="Schaack S."/>
            <person name="Shirato S."/>
            <person name="Slamovits C.H."/>
            <person name="Spencer D.F."/>
            <person name="Suzuki S."/>
            <person name="Worden A.Z."/>
            <person name="Zauner S."/>
            <person name="Barry K."/>
            <person name="Bell C."/>
            <person name="Bharti A.K."/>
            <person name="Crow J.A."/>
            <person name="Grimwood J."/>
            <person name="Kramer R."/>
            <person name="Lindquist E."/>
            <person name="Lucas S."/>
            <person name="Salamov A."/>
            <person name="McFadden G.I."/>
            <person name="Lane C.E."/>
            <person name="Keeling P.J."/>
            <person name="Gray M.W."/>
            <person name="Grigoriev I.V."/>
            <person name="Archibald J.M."/>
        </authorList>
    </citation>
    <scope>NUCLEOTIDE SEQUENCE</scope>
    <source>
        <strain evidence="6">CCMP2712</strain>
    </source>
</reference>
<dbReference type="Pfam" id="PF00004">
    <property type="entry name" value="AAA"/>
    <property type="match status" value="1"/>
</dbReference>
<reference evidence="4 6" key="1">
    <citation type="journal article" date="2012" name="Nature">
        <title>Algal genomes reveal evolutionary mosaicism and the fate of nucleomorphs.</title>
        <authorList>
            <consortium name="DOE Joint Genome Institute"/>
            <person name="Curtis B.A."/>
            <person name="Tanifuji G."/>
            <person name="Burki F."/>
            <person name="Gruber A."/>
            <person name="Irimia M."/>
            <person name="Maruyama S."/>
            <person name="Arias M.C."/>
            <person name="Ball S.G."/>
            <person name="Gile G.H."/>
            <person name="Hirakawa Y."/>
            <person name="Hopkins J.F."/>
            <person name="Kuo A."/>
            <person name="Rensing S.A."/>
            <person name="Schmutz J."/>
            <person name="Symeonidi A."/>
            <person name="Elias M."/>
            <person name="Eveleigh R.J."/>
            <person name="Herman E.K."/>
            <person name="Klute M.J."/>
            <person name="Nakayama T."/>
            <person name="Obornik M."/>
            <person name="Reyes-Prieto A."/>
            <person name="Armbrust E.V."/>
            <person name="Aves S.J."/>
            <person name="Beiko R.G."/>
            <person name="Coutinho P."/>
            <person name="Dacks J.B."/>
            <person name="Durnford D.G."/>
            <person name="Fast N.M."/>
            <person name="Green B.R."/>
            <person name="Grisdale C.J."/>
            <person name="Hempel F."/>
            <person name="Henrissat B."/>
            <person name="Hoppner M.P."/>
            <person name="Ishida K."/>
            <person name="Kim E."/>
            <person name="Koreny L."/>
            <person name="Kroth P.G."/>
            <person name="Liu Y."/>
            <person name="Malik S.B."/>
            <person name="Maier U.G."/>
            <person name="McRose D."/>
            <person name="Mock T."/>
            <person name="Neilson J.A."/>
            <person name="Onodera N.T."/>
            <person name="Poole A.M."/>
            <person name="Pritham E.J."/>
            <person name="Richards T.A."/>
            <person name="Rocap G."/>
            <person name="Roy S.W."/>
            <person name="Sarai C."/>
            <person name="Schaack S."/>
            <person name="Shirato S."/>
            <person name="Slamovits C.H."/>
            <person name="Spencer D.F."/>
            <person name="Suzuki S."/>
            <person name="Worden A.Z."/>
            <person name="Zauner S."/>
            <person name="Barry K."/>
            <person name="Bell C."/>
            <person name="Bharti A.K."/>
            <person name="Crow J.A."/>
            <person name="Grimwood J."/>
            <person name="Kramer R."/>
            <person name="Lindquist E."/>
            <person name="Lucas S."/>
            <person name="Salamov A."/>
            <person name="McFadden G.I."/>
            <person name="Lane C.E."/>
            <person name="Keeling P.J."/>
            <person name="Gray M.W."/>
            <person name="Grigoriev I.V."/>
            <person name="Archibald J.M."/>
        </authorList>
    </citation>
    <scope>NUCLEOTIDE SEQUENCE</scope>
    <source>
        <strain evidence="4 6">CCMP2712</strain>
    </source>
</reference>
<sequence>MLGAGGFLVSLLWRLWQLLKDWLHSKLLIYYELDRGTQEHFALCRWMEEHPAISSASLRWRPSLMVEEDPLEDVLCNSDSDTGGSHGRDSKVALRPVVDREVLVWWKSWPVWLRRCPTSPSPRADRNDHLPSTSSWYGQLSSHGSPWTELDLNNGKIEVCMLRYKGHQRMRELILEGKRLSSRFLVKKTQFFRVSGNQGYGLGGRTGCSWVDGGFRLSRPIKSVILDGTDGEDIFSDVQEFLRSEQWYAGRGLPYRRVLAARTARDRQELVSESDCGGIPSDHKMPVYILSMALETLNDEGLNSLFSSAAQKSIILLEDIDSTRRRFLHNDLDSGRTGASISLEGLLNAIDGVDAQESRIVFMTCNNIEALDPALIRPGRIDYQLKFGKATRFQLSRLFKHFYENDLRAEFTASKLDELADLFATAFPEASVTTAEAMSHLLRKSPFEAVDKLVIRSDTKKVLDAKENVYRQKEIWSKDEVFISIDKLYILASVLCYFHSPHIFPRDVCDVTT</sequence>
<evidence type="ECO:0000313" key="4">
    <source>
        <dbReference type="EMBL" id="EKX42220.1"/>
    </source>
</evidence>
<reference evidence="5" key="3">
    <citation type="submission" date="2015-06" db="UniProtKB">
        <authorList>
            <consortium name="EnsemblProtists"/>
        </authorList>
    </citation>
    <scope>IDENTIFICATION</scope>
</reference>
<dbReference type="PaxDb" id="55529-EKX42220"/>
<protein>
    <recommendedName>
        <fullName evidence="3">ATPase AAA-type core domain-containing protein</fullName>
    </recommendedName>
</protein>
<dbReference type="GO" id="GO:0005524">
    <property type="term" value="F:ATP binding"/>
    <property type="evidence" value="ECO:0007669"/>
    <property type="project" value="InterPro"/>
</dbReference>
<dbReference type="GO" id="GO:0009507">
    <property type="term" value="C:chloroplast"/>
    <property type="evidence" value="ECO:0007669"/>
    <property type="project" value="UniProtKB-SubCell"/>
</dbReference>
<dbReference type="Proteomes" id="UP000011087">
    <property type="component" value="Unassembled WGS sequence"/>
</dbReference>
<dbReference type="KEGG" id="gtt:GUITHDRAFT_111783"/>
<evidence type="ECO:0000256" key="1">
    <source>
        <dbReference type="ARBA" id="ARBA00004229"/>
    </source>
</evidence>
<keyword evidence="6" id="KW-1185">Reference proteome</keyword>
<evidence type="ECO:0000313" key="6">
    <source>
        <dbReference type="Proteomes" id="UP000011087"/>
    </source>
</evidence>
<gene>
    <name evidence="4" type="ORF">GUITHDRAFT_111783</name>
</gene>
<dbReference type="GeneID" id="17298836"/>
<dbReference type="HOGENOM" id="CLU_531525_0_0_1"/>
<evidence type="ECO:0000313" key="5">
    <source>
        <dbReference type="EnsemblProtists" id="EKX42220"/>
    </source>
</evidence>
<dbReference type="EMBL" id="JH993018">
    <property type="protein sequence ID" value="EKX42220.1"/>
    <property type="molecule type" value="Genomic_DNA"/>
</dbReference>